<dbReference type="SUPFAM" id="SSF48264">
    <property type="entry name" value="Cytochrome P450"/>
    <property type="match status" value="1"/>
</dbReference>
<evidence type="ECO:0000313" key="1">
    <source>
        <dbReference type="EMBL" id="KAJ5268626.1"/>
    </source>
</evidence>
<accession>A0ABQ8WF81</accession>
<reference evidence="1 2" key="1">
    <citation type="journal article" date="2023" name="IMA Fungus">
        <title>Comparative genomic study of the Penicillium genus elucidates a diverse pangenome and 15 lateral gene transfer events.</title>
        <authorList>
            <person name="Petersen C."/>
            <person name="Sorensen T."/>
            <person name="Nielsen M.R."/>
            <person name="Sondergaard T.E."/>
            <person name="Sorensen J.L."/>
            <person name="Fitzpatrick D.A."/>
            <person name="Frisvad J.C."/>
            <person name="Nielsen K.L."/>
        </authorList>
    </citation>
    <scope>NUCLEOTIDE SEQUENCE [LARGE SCALE GENOMIC DNA]</scope>
    <source>
        <strain evidence="1 2">IBT 3361</strain>
    </source>
</reference>
<dbReference type="EMBL" id="JAPVEB010000003">
    <property type="protein sequence ID" value="KAJ5268626.1"/>
    <property type="molecule type" value="Genomic_DNA"/>
</dbReference>
<gene>
    <name evidence="1" type="ORF">N7505_004384</name>
</gene>
<name>A0ABQ8WF81_PENCH</name>
<keyword evidence="2" id="KW-1185">Reference proteome</keyword>
<dbReference type="Proteomes" id="UP001220256">
    <property type="component" value="Unassembled WGS sequence"/>
</dbReference>
<organism evidence="1 2">
    <name type="scientific">Penicillium chrysogenum</name>
    <name type="common">Penicillium notatum</name>
    <dbReference type="NCBI Taxonomy" id="5076"/>
    <lineage>
        <taxon>Eukaryota</taxon>
        <taxon>Fungi</taxon>
        <taxon>Dikarya</taxon>
        <taxon>Ascomycota</taxon>
        <taxon>Pezizomycotina</taxon>
        <taxon>Eurotiomycetes</taxon>
        <taxon>Eurotiomycetidae</taxon>
        <taxon>Eurotiales</taxon>
        <taxon>Aspergillaceae</taxon>
        <taxon>Penicillium</taxon>
        <taxon>Penicillium chrysogenum species complex</taxon>
    </lineage>
</organism>
<evidence type="ECO:0000313" key="2">
    <source>
        <dbReference type="Proteomes" id="UP001220256"/>
    </source>
</evidence>
<comment type="caution">
    <text evidence="1">The sequence shown here is derived from an EMBL/GenBank/DDBJ whole genome shotgun (WGS) entry which is preliminary data.</text>
</comment>
<sequence length="101" mass="11290">MKESFHWRPMNKLVVSLPQVLSDLDGGCISLTPSSRALNHGLCAAEYINIVDSYAPDHFTYAAGQHVCHGVHIAAWSLFTTIARTLWEFGIQKKKGYTRTI</sequence>
<dbReference type="InterPro" id="IPR036396">
    <property type="entry name" value="Cyt_P450_sf"/>
</dbReference>
<proteinExistence type="predicted"/>
<protein>
    <submittedName>
        <fullName evidence="1">Uncharacterized protein</fullName>
    </submittedName>
</protein>